<keyword evidence="20" id="KW-1185">Reference proteome</keyword>
<evidence type="ECO:0000256" key="14">
    <source>
        <dbReference type="ARBA" id="ARBA00024827"/>
    </source>
</evidence>
<keyword evidence="16" id="KW-0175">Coiled coil</keyword>
<evidence type="ECO:0000256" key="17">
    <source>
        <dbReference type="SAM" id="Phobius"/>
    </source>
</evidence>
<dbReference type="GO" id="GO:0005737">
    <property type="term" value="C:cytoplasm"/>
    <property type="evidence" value="ECO:0007669"/>
    <property type="project" value="UniProtKB-SubCell"/>
</dbReference>
<dbReference type="EMBL" id="BNJF01000002">
    <property type="protein sequence ID" value="GHO46946.1"/>
    <property type="molecule type" value="Genomic_DNA"/>
</dbReference>
<dbReference type="Proteomes" id="UP000612362">
    <property type="component" value="Unassembled WGS sequence"/>
</dbReference>
<evidence type="ECO:0000256" key="5">
    <source>
        <dbReference type="ARBA" id="ARBA00017322"/>
    </source>
</evidence>
<dbReference type="GO" id="GO:0046872">
    <property type="term" value="F:metal ion binding"/>
    <property type="evidence" value="ECO:0007669"/>
    <property type="project" value="UniProtKB-KW"/>
</dbReference>
<dbReference type="PANTHER" id="PTHR24421">
    <property type="entry name" value="NITRATE/NITRITE SENSOR PROTEIN NARX-RELATED"/>
    <property type="match status" value="1"/>
</dbReference>
<dbReference type="Gene3D" id="3.30.565.10">
    <property type="entry name" value="Histidine kinase-like ATPase, C-terminal domain"/>
    <property type="match status" value="1"/>
</dbReference>
<evidence type="ECO:0000256" key="8">
    <source>
        <dbReference type="ARBA" id="ARBA00022679"/>
    </source>
</evidence>
<evidence type="ECO:0000256" key="9">
    <source>
        <dbReference type="ARBA" id="ARBA00022723"/>
    </source>
</evidence>
<keyword evidence="7" id="KW-0963">Cytoplasm</keyword>
<keyword evidence="17" id="KW-0472">Membrane</keyword>
<dbReference type="PRINTS" id="PR00344">
    <property type="entry name" value="BCTRLSENSOR"/>
</dbReference>
<feature type="coiled-coil region" evidence="16">
    <location>
        <begin position="143"/>
        <end position="170"/>
    </location>
</feature>
<evidence type="ECO:0000256" key="15">
    <source>
        <dbReference type="ARBA" id="ARBA00030800"/>
    </source>
</evidence>
<sequence>MAGAVTFAMLPAQDWQSRTLALGGCLVFALWYGICVFVNPLWWMKHLLKTCGYLGISWMIWLGLVYLNVSFFDMLYILFLQIFLFLPLSWKIIVALILLVFSTFFVSLVYGMNNSIYFFLGIMFVVILTAFFVSSSIKQNYVQHNLIKELEETRQALARAERQAGVIEERQRLAYEIHDTLAQGFSSIVMHLEAAEAKWQGEATVVSEHIDRARRIARENASEARRLIWALQSEALGRASLGEVLSTLVARWSSENEISASAAVTGDIYPLRPEYEHILLRAAQEALTNVRKHAQASRITMTLSYMDQMVTLDIEDNGTGFEPGAREDLVDLAGAQSSGFGLKSLRERIEKLGGTLTIESAPGEGTILAAALPTPSQENQEQTL</sequence>
<evidence type="ECO:0000259" key="18">
    <source>
        <dbReference type="PROSITE" id="PS50109"/>
    </source>
</evidence>
<dbReference type="EC" id="2.7.13.3" evidence="4"/>
<feature type="transmembrane region" description="Helical" evidence="17">
    <location>
        <begin position="92"/>
        <end position="110"/>
    </location>
</feature>
<comment type="function">
    <text evidence="14">Member of the two-component regulatory system NreB/NreC involved in the control of dissimilatory nitrate/nitrite reduction in response to oxygen. NreB functions as a direct oxygen sensor histidine kinase which is autophosphorylated, in the absence of oxygen, probably at the conserved histidine residue, and transfers its phosphate group probably to a conserved aspartate residue of NreC. NreB/NreC activates the expression of the nitrate (narGHJI) and nitrite (nir) reductase operons, as well as the putative nitrate transporter gene narT.</text>
</comment>
<reference evidence="19" key="1">
    <citation type="submission" date="2020-10" db="EMBL/GenBank/DDBJ databases">
        <title>Taxonomic study of unclassified bacteria belonging to the class Ktedonobacteria.</title>
        <authorList>
            <person name="Yabe S."/>
            <person name="Wang C.M."/>
            <person name="Zheng Y."/>
            <person name="Sakai Y."/>
            <person name="Cavaletti L."/>
            <person name="Monciardini P."/>
            <person name="Donadio S."/>
        </authorList>
    </citation>
    <scope>NUCLEOTIDE SEQUENCE</scope>
    <source>
        <strain evidence="19">SOSP1-1</strain>
    </source>
</reference>
<dbReference type="InterPro" id="IPR004358">
    <property type="entry name" value="Sig_transdc_His_kin-like_C"/>
</dbReference>
<comment type="caution">
    <text evidence="19">The sequence shown here is derived from an EMBL/GenBank/DDBJ whole genome shotgun (WGS) entry which is preliminary data.</text>
</comment>
<feature type="transmembrane region" description="Helical" evidence="17">
    <location>
        <begin position="20"/>
        <end position="43"/>
    </location>
</feature>
<dbReference type="PIRSF" id="PIRSF037434">
    <property type="entry name" value="STHK_ChrS"/>
    <property type="match status" value="1"/>
</dbReference>
<evidence type="ECO:0000256" key="2">
    <source>
        <dbReference type="ARBA" id="ARBA00001966"/>
    </source>
</evidence>
<evidence type="ECO:0000256" key="1">
    <source>
        <dbReference type="ARBA" id="ARBA00000085"/>
    </source>
</evidence>
<dbReference type="InterPro" id="IPR005467">
    <property type="entry name" value="His_kinase_dom"/>
</dbReference>
<dbReference type="GO" id="GO:0000155">
    <property type="term" value="F:phosphorelay sensor kinase activity"/>
    <property type="evidence" value="ECO:0007669"/>
    <property type="project" value="InterPro"/>
</dbReference>
<keyword evidence="6" id="KW-0004">4Fe-4S</keyword>
<dbReference type="PANTHER" id="PTHR24421:SF62">
    <property type="entry name" value="SENSORY TRANSDUCTION HISTIDINE KINASE"/>
    <property type="match status" value="1"/>
</dbReference>
<comment type="cofactor">
    <cofactor evidence="2">
        <name>[4Fe-4S] cluster</name>
        <dbReference type="ChEBI" id="CHEBI:49883"/>
    </cofactor>
</comment>
<dbReference type="InterPro" id="IPR017205">
    <property type="entry name" value="Sig_transdc_His_kinase_ChrS"/>
</dbReference>
<protein>
    <recommendedName>
        <fullName evidence="5">Oxygen sensor histidine kinase NreB</fullName>
        <ecNumber evidence="4">2.7.13.3</ecNumber>
    </recommendedName>
    <alternativeName>
        <fullName evidence="15">Nitrogen regulation protein B</fullName>
    </alternativeName>
</protein>
<proteinExistence type="predicted"/>
<dbReference type="InterPro" id="IPR003594">
    <property type="entry name" value="HATPase_dom"/>
</dbReference>
<evidence type="ECO:0000256" key="16">
    <source>
        <dbReference type="SAM" id="Coils"/>
    </source>
</evidence>
<comment type="catalytic activity">
    <reaction evidence="1">
        <text>ATP + protein L-histidine = ADP + protein N-phospho-L-histidine.</text>
        <dbReference type="EC" id="2.7.13.3"/>
    </reaction>
</comment>
<evidence type="ECO:0000256" key="6">
    <source>
        <dbReference type="ARBA" id="ARBA00022485"/>
    </source>
</evidence>
<dbReference type="PROSITE" id="PS50109">
    <property type="entry name" value="HIS_KIN"/>
    <property type="match status" value="1"/>
</dbReference>
<dbReference type="GO" id="GO:0051539">
    <property type="term" value="F:4 iron, 4 sulfur cluster binding"/>
    <property type="evidence" value="ECO:0007669"/>
    <property type="project" value="UniProtKB-KW"/>
</dbReference>
<evidence type="ECO:0000256" key="4">
    <source>
        <dbReference type="ARBA" id="ARBA00012438"/>
    </source>
</evidence>
<evidence type="ECO:0000256" key="13">
    <source>
        <dbReference type="ARBA" id="ARBA00023014"/>
    </source>
</evidence>
<dbReference type="GO" id="GO:0046983">
    <property type="term" value="F:protein dimerization activity"/>
    <property type="evidence" value="ECO:0007669"/>
    <property type="project" value="InterPro"/>
</dbReference>
<gene>
    <name evidence="19" type="ORF">KSX_51090</name>
</gene>
<evidence type="ECO:0000256" key="11">
    <source>
        <dbReference type="ARBA" id="ARBA00023004"/>
    </source>
</evidence>
<organism evidence="19 20">
    <name type="scientific">Ktedonospora formicarum</name>
    <dbReference type="NCBI Taxonomy" id="2778364"/>
    <lineage>
        <taxon>Bacteria</taxon>
        <taxon>Bacillati</taxon>
        <taxon>Chloroflexota</taxon>
        <taxon>Ktedonobacteria</taxon>
        <taxon>Ktedonobacterales</taxon>
        <taxon>Ktedonobacteraceae</taxon>
        <taxon>Ktedonospora</taxon>
    </lineage>
</organism>
<keyword evidence="12" id="KW-0902">Two-component regulatory system</keyword>
<dbReference type="SUPFAM" id="SSF55874">
    <property type="entry name" value="ATPase domain of HSP90 chaperone/DNA topoisomerase II/histidine kinase"/>
    <property type="match status" value="1"/>
</dbReference>
<dbReference type="Pfam" id="PF07730">
    <property type="entry name" value="HisKA_3"/>
    <property type="match status" value="1"/>
</dbReference>
<evidence type="ECO:0000256" key="3">
    <source>
        <dbReference type="ARBA" id="ARBA00004496"/>
    </source>
</evidence>
<feature type="transmembrane region" description="Helical" evidence="17">
    <location>
        <begin position="116"/>
        <end position="133"/>
    </location>
</feature>
<evidence type="ECO:0000313" key="19">
    <source>
        <dbReference type="EMBL" id="GHO46946.1"/>
    </source>
</evidence>
<dbReference type="Pfam" id="PF02518">
    <property type="entry name" value="HATPase_c"/>
    <property type="match status" value="1"/>
</dbReference>
<evidence type="ECO:0000256" key="7">
    <source>
        <dbReference type="ARBA" id="ARBA00022490"/>
    </source>
</evidence>
<dbReference type="InterPro" id="IPR011712">
    <property type="entry name" value="Sig_transdc_His_kin_sub3_dim/P"/>
</dbReference>
<accession>A0A8J3MUI3</accession>
<dbReference type="CDD" id="cd16917">
    <property type="entry name" value="HATPase_UhpB-NarQ-NarX-like"/>
    <property type="match status" value="1"/>
</dbReference>
<feature type="domain" description="Histidine kinase" evidence="18">
    <location>
        <begin position="279"/>
        <end position="376"/>
    </location>
</feature>
<feature type="transmembrane region" description="Helical" evidence="17">
    <location>
        <begin position="55"/>
        <end position="80"/>
    </location>
</feature>
<keyword evidence="11" id="KW-0408">Iron</keyword>
<dbReference type="SMART" id="SM00387">
    <property type="entry name" value="HATPase_c"/>
    <property type="match status" value="1"/>
</dbReference>
<name>A0A8J3MUI3_9CHLR</name>
<dbReference type="Gene3D" id="1.20.5.1930">
    <property type="match status" value="1"/>
</dbReference>
<evidence type="ECO:0000313" key="20">
    <source>
        <dbReference type="Proteomes" id="UP000612362"/>
    </source>
</evidence>
<keyword evidence="9" id="KW-0479">Metal-binding</keyword>
<evidence type="ECO:0000256" key="12">
    <source>
        <dbReference type="ARBA" id="ARBA00023012"/>
    </source>
</evidence>
<comment type="subcellular location">
    <subcellularLocation>
        <location evidence="3">Cytoplasm</location>
    </subcellularLocation>
</comment>
<keyword evidence="13" id="KW-0411">Iron-sulfur</keyword>
<keyword evidence="10" id="KW-0418">Kinase</keyword>
<dbReference type="AlphaFoldDB" id="A0A8J3MUI3"/>
<dbReference type="InterPro" id="IPR036890">
    <property type="entry name" value="HATPase_C_sf"/>
</dbReference>
<keyword evidence="8" id="KW-0808">Transferase</keyword>
<keyword evidence="17" id="KW-1133">Transmembrane helix</keyword>
<dbReference type="InterPro" id="IPR050482">
    <property type="entry name" value="Sensor_HK_TwoCompSys"/>
</dbReference>
<dbReference type="GO" id="GO:0016020">
    <property type="term" value="C:membrane"/>
    <property type="evidence" value="ECO:0007669"/>
    <property type="project" value="InterPro"/>
</dbReference>
<keyword evidence="17" id="KW-0812">Transmembrane</keyword>
<evidence type="ECO:0000256" key="10">
    <source>
        <dbReference type="ARBA" id="ARBA00022777"/>
    </source>
</evidence>